<sequence length="443" mass="49375">MKALVGVCTCENVDSLEEFTPAQQRRIKRIIDWRLIPALEIMYGASLMDRKNISNAFITLSFFITYTLFSLPMPILCRKMGSPRLLPGLCFMWGCVIIGFGFAKHWSDLVGLRIVLGFIEDGFFPGCIYLLSTWFTRYEVAKRYAVFYAIGGIGTALTGILAYGMMQLDGLGGLAGWQWILVLQGLLTCVCAVIGGLAIVQFPYVEKKKPSRWFLKPEEIDFVVRRLEQDRSDVDAEPFSFRKYFQAAKDIKVWGFALVFFCTTTVAYPFAFFLPIILHDTLGFGLALSQSLVAPPYVMAVLIMYATAWYSDRYRSRAPAIVFNCAVALTGLLILGFASRGSARYFGAFLAAAGASANMTATLAYQANRVRGQWKRAFSSATLSSLGGIGGVCGSLKFRSQDAGHRRHSITCATLSLYFWLQNKRADRGEIVINKLPGFRYTL</sequence>
<feature type="transmembrane region" description="Helical" evidence="6">
    <location>
        <begin position="144"/>
        <end position="165"/>
    </location>
</feature>
<dbReference type="GO" id="GO:0016020">
    <property type="term" value="C:membrane"/>
    <property type="evidence" value="ECO:0007669"/>
    <property type="project" value="UniProtKB-SubCell"/>
</dbReference>
<evidence type="ECO:0000256" key="5">
    <source>
        <dbReference type="ARBA" id="ARBA00023136"/>
    </source>
</evidence>
<feature type="transmembrane region" description="Helical" evidence="6">
    <location>
        <begin position="53"/>
        <end position="73"/>
    </location>
</feature>
<dbReference type="Proteomes" id="UP000799537">
    <property type="component" value="Unassembled WGS sequence"/>
</dbReference>
<dbReference type="InterPro" id="IPR036259">
    <property type="entry name" value="MFS_trans_sf"/>
</dbReference>
<keyword evidence="3 6" id="KW-0812">Transmembrane</keyword>
<accession>A0A6A6CNY1</accession>
<organism evidence="7 8">
    <name type="scientific">Zasmidium cellare ATCC 36951</name>
    <dbReference type="NCBI Taxonomy" id="1080233"/>
    <lineage>
        <taxon>Eukaryota</taxon>
        <taxon>Fungi</taxon>
        <taxon>Dikarya</taxon>
        <taxon>Ascomycota</taxon>
        <taxon>Pezizomycotina</taxon>
        <taxon>Dothideomycetes</taxon>
        <taxon>Dothideomycetidae</taxon>
        <taxon>Mycosphaerellales</taxon>
        <taxon>Mycosphaerellaceae</taxon>
        <taxon>Zasmidium</taxon>
    </lineage>
</organism>
<dbReference type="RefSeq" id="XP_033668709.1">
    <property type="nucleotide sequence ID" value="XM_033816715.1"/>
</dbReference>
<evidence type="ECO:0000313" key="7">
    <source>
        <dbReference type="EMBL" id="KAF2167820.1"/>
    </source>
</evidence>
<feature type="transmembrane region" description="Helical" evidence="6">
    <location>
        <begin position="253"/>
        <end position="278"/>
    </location>
</feature>
<dbReference type="PANTHER" id="PTHR43791">
    <property type="entry name" value="PERMEASE-RELATED"/>
    <property type="match status" value="1"/>
</dbReference>
<dbReference type="GeneID" id="54569987"/>
<dbReference type="OrthoDB" id="3639251at2759"/>
<dbReference type="GO" id="GO:0022857">
    <property type="term" value="F:transmembrane transporter activity"/>
    <property type="evidence" value="ECO:0007669"/>
    <property type="project" value="InterPro"/>
</dbReference>
<feature type="transmembrane region" description="Helical" evidence="6">
    <location>
        <begin position="345"/>
        <end position="365"/>
    </location>
</feature>
<dbReference type="PANTHER" id="PTHR43791:SF47">
    <property type="entry name" value="MAJOR FACILITATOR SUPERFAMILY (MFS) PROFILE DOMAIN-CONTAINING PROTEIN-RELATED"/>
    <property type="match status" value="1"/>
</dbReference>
<evidence type="ECO:0000256" key="4">
    <source>
        <dbReference type="ARBA" id="ARBA00022989"/>
    </source>
</evidence>
<keyword evidence="4 6" id="KW-1133">Transmembrane helix</keyword>
<keyword evidence="2" id="KW-0813">Transport</keyword>
<feature type="transmembrane region" description="Helical" evidence="6">
    <location>
        <begin position="284"/>
        <end position="308"/>
    </location>
</feature>
<protein>
    <recommendedName>
        <fullName evidence="9">Major facilitator superfamily (MFS) profile domain-containing protein</fullName>
    </recommendedName>
</protein>
<gene>
    <name evidence="7" type="ORF">M409DRAFT_65908</name>
</gene>
<dbReference type="Pfam" id="PF07690">
    <property type="entry name" value="MFS_1"/>
    <property type="match status" value="1"/>
</dbReference>
<evidence type="ECO:0000256" key="3">
    <source>
        <dbReference type="ARBA" id="ARBA00022692"/>
    </source>
</evidence>
<keyword evidence="8" id="KW-1185">Reference proteome</keyword>
<dbReference type="InterPro" id="IPR011701">
    <property type="entry name" value="MFS"/>
</dbReference>
<evidence type="ECO:0000256" key="2">
    <source>
        <dbReference type="ARBA" id="ARBA00022448"/>
    </source>
</evidence>
<evidence type="ECO:0008006" key="9">
    <source>
        <dbReference type="Google" id="ProtNLM"/>
    </source>
</evidence>
<feature type="transmembrane region" description="Helical" evidence="6">
    <location>
        <begin position="109"/>
        <end position="132"/>
    </location>
</feature>
<evidence type="ECO:0000256" key="1">
    <source>
        <dbReference type="ARBA" id="ARBA00004141"/>
    </source>
</evidence>
<dbReference type="AlphaFoldDB" id="A0A6A6CNY1"/>
<comment type="subcellular location">
    <subcellularLocation>
        <location evidence="1">Membrane</location>
        <topology evidence="1">Multi-pass membrane protein</topology>
    </subcellularLocation>
</comment>
<feature type="transmembrane region" description="Helical" evidence="6">
    <location>
        <begin position="177"/>
        <end position="200"/>
    </location>
</feature>
<dbReference type="EMBL" id="ML993592">
    <property type="protein sequence ID" value="KAF2167820.1"/>
    <property type="molecule type" value="Genomic_DNA"/>
</dbReference>
<keyword evidence="5 6" id="KW-0472">Membrane</keyword>
<feature type="transmembrane region" description="Helical" evidence="6">
    <location>
        <begin position="85"/>
        <end position="103"/>
    </location>
</feature>
<reference evidence="7" key="1">
    <citation type="journal article" date="2020" name="Stud. Mycol.">
        <title>101 Dothideomycetes genomes: a test case for predicting lifestyles and emergence of pathogens.</title>
        <authorList>
            <person name="Haridas S."/>
            <person name="Albert R."/>
            <person name="Binder M."/>
            <person name="Bloem J."/>
            <person name="Labutti K."/>
            <person name="Salamov A."/>
            <person name="Andreopoulos B."/>
            <person name="Baker S."/>
            <person name="Barry K."/>
            <person name="Bills G."/>
            <person name="Bluhm B."/>
            <person name="Cannon C."/>
            <person name="Castanera R."/>
            <person name="Culley D."/>
            <person name="Daum C."/>
            <person name="Ezra D."/>
            <person name="Gonzalez J."/>
            <person name="Henrissat B."/>
            <person name="Kuo A."/>
            <person name="Liang C."/>
            <person name="Lipzen A."/>
            <person name="Lutzoni F."/>
            <person name="Magnuson J."/>
            <person name="Mondo S."/>
            <person name="Nolan M."/>
            <person name="Ohm R."/>
            <person name="Pangilinan J."/>
            <person name="Park H.-J."/>
            <person name="Ramirez L."/>
            <person name="Alfaro M."/>
            <person name="Sun H."/>
            <person name="Tritt A."/>
            <person name="Yoshinaga Y."/>
            <person name="Zwiers L.-H."/>
            <person name="Turgeon B."/>
            <person name="Goodwin S."/>
            <person name="Spatafora J."/>
            <person name="Crous P."/>
            <person name="Grigoriev I."/>
        </authorList>
    </citation>
    <scope>NUCLEOTIDE SEQUENCE</scope>
    <source>
        <strain evidence="7">ATCC 36951</strain>
    </source>
</reference>
<name>A0A6A6CNY1_ZASCE</name>
<dbReference type="SUPFAM" id="SSF103473">
    <property type="entry name" value="MFS general substrate transporter"/>
    <property type="match status" value="1"/>
</dbReference>
<proteinExistence type="predicted"/>
<feature type="transmembrane region" description="Helical" evidence="6">
    <location>
        <begin position="320"/>
        <end position="339"/>
    </location>
</feature>
<evidence type="ECO:0000256" key="6">
    <source>
        <dbReference type="SAM" id="Phobius"/>
    </source>
</evidence>
<evidence type="ECO:0000313" key="8">
    <source>
        <dbReference type="Proteomes" id="UP000799537"/>
    </source>
</evidence>
<dbReference type="Gene3D" id="1.20.1250.20">
    <property type="entry name" value="MFS general substrate transporter like domains"/>
    <property type="match status" value="2"/>
</dbReference>